<reference evidence="2" key="1">
    <citation type="submission" date="2018-05" db="EMBL/GenBank/DDBJ databases">
        <authorList>
            <consortium name="NARMS: The National Antimicrobial Resistance Monitoring System"/>
        </authorList>
    </citation>
    <scope>NUCLEOTIDE SEQUENCE</scope>
    <source>
        <strain evidence="3">FSIS11920201</strain>
        <strain evidence="2">FSIS1607015</strain>
    </source>
</reference>
<dbReference type="PROSITE" id="PS51208">
    <property type="entry name" value="AUTOTRANSPORTER"/>
    <property type="match status" value="1"/>
</dbReference>
<gene>
    <name evidence="2" type="ORF">BB944_06485</name>
    <name evidence="3" type="ORF">FBI24_01860</name>
</gene>
<evidence type="ECO:0000313" key="2">
    <source>
        <dbReference type="EMBL" id="EAJ7779618.1"/>
    </source>
</evidence>
<accession>A0A5T0EBU0</accession>
<dbReference type="Pfam" id="PF03797">
    <property type="entry name" value="Autotransporter"/>
    <property type="match status" value="1"/>
</dbReference>
<protein>
    <submittedName>
        <fullName evidence="2">Autotransporter outer membrane beta-barrel domain-containing protein</fullName>
    </submittedName>
</protein>
<evidence type="ECO:0000313" key="3">
    <source>
        <dbReference type="EMBL" id="EAK6986245.1"/>
    </source>
</evidence>
<dbReference type="EMBL" id="AACAQG010000020">
    <property type="protein sequence ID" value="EAJ7779618.1"/>
    <property type="molecule type" value="Genomic_DNA"/>
</dbReference>
<feature type="domain" description="Autotransporter" evidence="1">
    <location>
        <begin position="1"/>
        <end position="239"/>
    </location>
</feature>
<dbReference type="Gene3D" id="2.40.128.130">
    <property type="entry name" value="Autotransporter beta-domain"/>
    <property type="match status" value="1"/>
</dbReference>
<dbReference type="AlphaFoldDB" id="A0A5T0EBU0"/>
<dbReference type="SUPFAM" id="SSF103515">
    <property type="entry name" value="Autotransporter"/>
    <property type="match status" value="1"/>
</dbReference>
<dbReference type="EMBL" id="AACIKK010000003">
    <property type="protein sequence ID" value="EAK6986245.1"/>
    <property type="molecule type" value="Genomic_DNA"/>
</dbReference>
<comment type="caution">
    <text evidence="2">The sequence shown here is derived from an EMBL/GenBank/DDBJ whole genome shotgun (WGS) entry which is preliminary data.</text>
</comment>
<name>A0A5T0EBU0_CAMCO</name>
<dbReference type="InterPro" id="IPR005546">
    <property type="entry name" value="Autotransporte_beta"/>
</dbReference>
<dbReference type="InterPro" id="IPR036709">
    <property type="entry name" value="Autotransporte_beta_dom_sf"/>
</dbReference>
<evidence type="ECO:0000259" key="1">
    <source>
        <dbReference type="PROSITE" id="PS51208"/>
    </source>
</evidence>
<organism evidence="2">
    <name type="scientific">Campylobacter coli</name>
    <dbReference type="NCBI Taxonomy" id="195"/>
    <lineage>
        <taxon>Bacteria</taxon>
        <taxon>Pseudomonadati</taxon>
        <taxon>Campylobacterota</taxon>
        <taxon>Epsilonproteobacteria</taxon>
        <taxon>Campylobacterales</taxon>
        <taxon>Campylobacteraceae</taxon>
        <taxon>Campylobacter</taxon>
    </lineage>
</organism>
<sequence>MKGFDSFNLGFNLVLNTNNIDIDDTLANTKTTGAYAGIFSKYDLEDFYLLGSFRMGYEHTKLNRNVNIGAFSANYNSKFNSYLISEMVGIGKSFNHYGVSYGPLAYIEHSFLYHFAINEENQNSTALNIDSKNFHALNSFMGFNVNYEKGMSDKAIVNFYFLGGWNHYFLDSLKNNASFKDASLNKFYTKSKLSNQDSLYLQGEIDFTHNQSFFTRLMLSSDIKDNIDFSTKLEVGAKF</sequence>
<proteinExistence type="predicted"/>